<evidence type="ECO:0000313" key="2">
    <source>
        <dbReference type="EMBL" id="VFK61030.1"/>
    </source>
</evidence>
<dbReference type="EMBL" id="CAADFW010000052">
    <property type="protein sequence ID" value="VFK61030.1"/>
    <property type="molecule type" value="Genomic_DNA"/>
</dbReference>
<gene>
    <name evidence="2" type="ORF">BECKTC1821F_GA0114240_105221</name>
</gene>
<organism evidence="2">
    <name type="scientific">Candidatus Kentrum sp. TC</name>
    <dbReference type="NCBI Taxonomy" id="2126339"/>
    <lineage>
        <taxon>Bacteria</taxon>
        <taxon>Pseudomonadati</taxon>
        <taxon>Pseudomonadota</taxon>
        <taxon>Gammaproteobacteria</taxon>
        <taxon>Candidatus Kentrum</taxon>
    </lineage>
</organism>
<proteinExistence type="predicted"/>
<sequence>MQGCRYLFVILVGNAENRRPGIANETRQFGIVSISKSSSLKPPLAHTSVPPTVSPSTRNVG</sequence>
<evidence type="ECO:0000256" key="1">
    <source>
        <dbReference type="SAM" id="MobiDB-lite"/>
    </source>
</evidence>
<name>A0A451A4R4_9GAMM</name>
<dbReference type="AlphaFoldDB" id="A0A451A4R4"/>
<feature type="region of interest" description="Disordered" evidence="1">
    <location>
        <begin position="38"/>
        <end position="61"/>
    </location>
</feature>
<protein>
    <submittedName>
        <fullName evidence="2">Uncharacterized protein</fullName>
    </submittedName>
</protein>
<accession>A0A451A4R4</accession>
<feature type="compositionally biased region" description="Polar residues" evidence="1">
    <location>
        <begin position="49"/>
        <end position="61"/>
    </location>
</feature>
<reference evidence="2" key="1">
    <citation type="submission" date="2019-02" db="EMBL/GenBank/DDBJ databases">
        <authorList>
            <person name="Gruber-Vodicka R. H."/>
            <person name="Seah K. B. B."/>
        </authorList>
    </citation>
    <scope>NUCLEOTIDE SEQUENCE</scope>
    <source>
        <strain evidence="2">BECK_BZ126</strain>
    </source>
</reference>